<feature type="domain" description="Outer membrane protein beta-barrel" evidence="9">
    <location>
        <begin position="374"/>
        <end position="774"/>
    </location>
</feature>
<keyword evidence="6 7" id="KW-0998">Cell outer membrane</keyword>
<dbReference type="Pfam" id="PF14905">
    <property type="entry name" value="OMP_b-brl_3"/>
    <property type="match status" value="1"/>
</dbReference>
<evidence type="ECO:0000259" key="9">
    <source>
        <dbReference type="Pfam" id="PF14905"/>
    </source>
</evidence>
<keyword evidence="3 7" id="KW-1134">Transmembrane beta strand</keyword>
<dbReference type="RefSeq" id="WP_202002276.1">
    <property type="nucleotide sequence ID" value="NZ_JAERSF010000002.1"/>
</dbReference>
<comment type="caution">
    <text evidence="10">The sequence shown here is derived from an EMBL/GenBank/DDBJ whole genome shotgun (WGS) entry which is preliminary data.</text>
</comment>
<evidence type="ECO:0000256" key="7">
    <source>
        <dbReference type="PROSITE-ProRule" id="PRU01360"/>
    </source>
</evidence>
<dbReference type="InterPro" id="IPR036942">
    <property type="entry name" value="Beta-barrel_TonB_sf"/>
</dbReference>
<dbReference type="Gene3D" id="2.40.170.20">
    <property type="entry name" value="TonB-dependent receptor, beta-barrel domain"/>
    <property type="match status" value="1"/>
</dbReference>
<dbReference type="EMBL" id="JAERSF010000002">
    <property type="protein sequence ID" value="MBL0737728.1"/>
    <property type="molecule type" value="Genomic_DNA"/>
</dbReference>
<dbReference type="Gene3D" id="2.170.130.10">
    <property type="entry name" value="TonB-dependent receptor, plug domain"/>
    <property type="match status" value="1"/>
</dbReference>
<keyword evidence="4 7" id="KW-0812">Transmembrane</keyword>
<dbReference type="Gene3D" id="2.60.40.1120">
    <property type="entry name" value="Carboxypeptidase-like, regulatory domain"/>
    <property type="match status" value="1"/>
</dbReference>
<keyword evidence="10" id="KW-0675">Receptor</keyword>
<dbReference type="InterPro" id="IPR039426">
    <property type="entry name" value="TonB-dep_rcpt-like"/>
</dbReference>
<evidence type="ECO:0000256" key="3">
    <source>
        <dbReference type="ARBA" id="ARBA00022452"/>
    </source>
</evidence>
<keyword evidence="2 7" id="KW-0813">Transport</keyword>
<keyword evidence="11" id="KW-1185">Reference proteome</keyword>
<reference evidence="10 11" key="1">
    <citation type="submission" date="2021-01" db="EMBL/GenBank/DDBJ databases">
        <title>Genome seq and assembly of Flavobacterium sp. GN10.</title>
        <authorList>
            <person name="Chhetri G."/>
        </authorList>
    </citation>
    <scope>NUCLEOTIDE SEQUENCE [LARGE SCALE GENOMIC DNA]</scope>
    <source>
        <strain evidence="10 11">GN10</strain>
    </source>
</reference>
<keyword evidence="5 7" id="KW-0472">Membrane</keyword>
<evidence type="ECO:0000313" key="11">
    <source>
        <dbReference type="Proteomes" id="UP000603728"/>
    </source>
</evidence>
<evidence type="ECO:0000256" key="2">
    <source>
        <dbReference type="ARBA" id="ARBA00022448"/>
    </source>
</evidence>
<comment type="similarity">
    <text evidence="7">Belongs to the TonB-dependent receptor family.</text>
</comment>
<dbReference type="Proteomes" id="UP000603728">
    <property type="component" value="Unassembled WGS sequence"/>
</dbReference>
<dbReference type="InterPro" id="IPR008969">
    <property type="entry name" value="CarboxyPept-like_regulatory"/>
</dbReference>
<feature type="domain" description="TonB-dependent receptor plug" evidence="8">
    <location>
        <begin position="142"/>
        <end position="218"/>
    </location>
</feature>
<protein>
    <submittedName>
        <fullName evidence="10">TonB-dependent receptor</fullName>
    </submittedName>
</protein>
<dbReference type="SUPFAM" id="SSF49464">
    <property type="entry name" value="Carboxypeptidase regulatory domain-like"/>
    <property type="match status" value="1"/>
</dbReference>
<gene>
    <name evidence="10" type="ORF">JI750_12550</name>
</gene>
<dbReference type="SUPFAM" id="SSF56935">
    <property type="entry name" value="Porins"/>
    <property type="match status" value="1"/>
</dbReference>
<dbReference type="InterPro" id="IPR041700">
    <property type="entry name" value="OMP_b-brl_3"/>
</dbReference>
<evidence type="ECO:0000256" key="4">
    <source>
        <dbReference type="ARBA" id="ARBA00022692"/>
    </source>
</evidence>
<evidence type="ECO:0000256" key="5">
    <source>
        <dbReference type="ARBA" id="ARBA00023136"/>
    </source>
</evidence>
<sequence length="793" mass="90417">MKQLTISILILFIPLFGFAQKAIISGKVQDHATKEVLPYVTVMVQDSTSKTIITAITDDHGLFNLEGTLAGTIKILFSYIGYQNYERDLKINSEKSKIDLRTIGLMTDAVQLKAVEINAAKSNVSLKLDKKVFEVGKDVLSQNGSAHDVLNGVPSIAVSPSGAISLRGNSNLLVLINGRQSGLTQNNALDQIAADQIERIEVITNPSSRYDAAGSAGIINIILKKNKKSGFSGQVRLVAGSPNDSRLNPSLNYKSNKINIFSNFSIRSSDYKGLYTTDQVTNSTTTPNYMNRVQNEDRHDDGKLLYLGADYYINEHQTITAAFLKNATHDNDKTNLLYNYDSDLENTEPDSLLVRNGKSMEKRAYNQFEFNYTHTFKQIEKKWTVDVQYDWWNSDKKWDLSTQRLLPYASVYPGIRTSSVGNSKDFLAKTDFVQPIDSVSVLEFGIKTEIRTVTSDYLAEEQKDNNWVIYQNIDNDLNYDESITGAYAQFSDKIKKFTYMLGLRTEFTNISIKDAENAYSDKKKYNKLFPTVNLSYKFDASTLQLNYSKRIRRPYLYDLYPFNEVTDLNAQYIGNPDLNPSYTDAFEMAFLKTWKTFTLNPSVYYQNEKGYIQDFTYRQDDIFLTTPINIDYEIRSGIELSTLYNPLKWLQINVEMNFYSFKQKGNYMGENLDYNSNNFTGRLSTQIKLPAKFSFQGRYNFRGEKRNAQTTTEALQSLDFGFSKLLLKDKATIVFDVTNAFNLRQNKSVTTGTDYVVRGNSIPNAARYRLSFVYRFNLTDPKTIRQANDANRN</sequence>
<dbReference type="InterPro" id="IPR012910">
    <property type="entry name" value="Plug_dom"/>
</dbReference>
<comment type="subcellular location">
    <subcellularLocation>
        <location evidence="1 7">Cell outer membrane</location>
        <topology evidence="1 7">Multi-pass membrane protein</topology>
    </subcellularLocation>
</comment>
<evidence type="ECO:0000259" key="8">
    <source>
        <dbReference type="Pfam" id="PF07715"/>
    </source>
</evidence>
<dbReference type="PROSITE" id="PS52016">
    <property type="entry name" value="TONB_DEPENDENT_REC_3"/>
    <property type="match status" value="1"/>
</dbReference>
<evidence type="ECO:0000256" key="6">
    <source>
        <dbReference type="ARBA" id="ARBA00023237"/>
    </source>
</evidence>
<proteinExistence type="inferred from homology"/>
<dbReference type="Pfam" id="PF07715">
    <property type="entry name" value="Plug"/>
    <property type="match status" value="1"/>
</dbReference>
<evidence type="ECO:0000313" key="10">
    <source>
        <dbReference type="EMBL" id="MBL0737728.1"/>
    </source>
</evidence>
<evidence type="ECO:0000256" key="1">
    <source>
        <dbReference type="ARBA" id="ARBA00004571"/>
    </source>
</evidence>
<dbReference type="Pfam" id="PF13715">
    <property type="entry name" value="CarbopepD_reg_2"/>
    <property type="match status" value="1"/>
</dbReference>
<name>A0ABS1KEL3_9FLAO</name>
<organism evidence="10 11">
    <name type="scientific">Flavobacterium tagetis</name>
    <dbReference type="NCBI Taxonomy" id="2801336"/>
    <lineage>
        <taxon>Bacteria</taxon>
        <taxon>Pseudomonadati</taxon>
        <taxon>Bacteroidota</taxon>
        <taxon>Flavobacteriia</taxon>
        <taxon>Flavobacteriales</taxon>
        <taxon>Flavobacteriaceae</taxon>
        <taxon>Flavobacterium</taxon>
    </lineage>
</organism>
<accession>A0ABS1KEL3</accession>
<dbReference type="InterPro" id="IPR037066">
    <property type="entry name" value="Plug_dom_sf"/>
</dbReference>